<organism evidence="2">
    <name type="scientific">Cupriavidus necator</name>
    <name type="common">Alcaligenes eutrophus</name>
    <name type="synonym">Ralstonia eutropha</name>
    <dbReference type="NCBI Taxonomy" id="106590"/>
    <lineage>
        <taxon>Bacteria</taxon>
        <taxon>Pseudomonadati</taxon>
        <taxon>Pseudomonadota</taxon>
        <taxon>Betaproteobacteria</taxon>
        <taxon>Burkholderiales</taxon>
        <taxon>Burkholderiaceae</taxon>
        <taxon>Cupriavidus</taxon>
    </lineage>
</organism>
<feature type="domain" description="SMODS-associated and fused to various effectors" evidence="1">
    <location>
        <begin position="313"/>
        <end position="509"/>
    </location>
</feature>
<dbReference type="RefSeq" id="WP_340525000.1">
    <property type="nucleotide sequence ID" value="NZ_FMSH01000181.1"/>
</dbReference>
<accession>A0A1K0IF72</accession>
<dbReference type="Pfam" id="PF18145">
    <property type="entry name" value="SAVED"/>
    <property type="match status" value="1"/>
</dbReference>
<sequence length="527" mass="58593">MADMLPSPLNGEDFARVIGRLEGESTEILVVVNGFTACVYQRRTPADAWLPVCRGELSEHIESVISATLRRRMWWAQVDGSAAAADPASLDIERLTMKTLRKWLRSADDVTGREGEVTQSTRERVAYLAAWRCQFAGCGTDLHTHAPTGRSGRFSYYAHLVASSPRGPRGHAARSARLANEVENIMLLCDACHRLVDRIDPDYYTEELLQGMRRRSIADVKRLLNTLQYPPVEVIAIVGSIAGQVPQFSIHDAEPALWESHLRAANHQPEYLFHIDHQLHDVHASDYWSAVFRALKSDGSQLQRILNGAGRGGAPRPRIAIFPQHSTSVLLVAGRVLGDTGGTYLFQPHRSVAADPKGTRWVWPQRERAHRCDKFLLRVHKTAEPGAREANLMVSLTFGIAPRRLPPGCFDAASNTLGLPTVEVYVEPQDRGIHLIGAPEDLQELGRTLDRAIQILHDEWHVSRVNLFIGAPATAVVTMGQKMQARNQATYVCHESKEYDGVFLPTVEISSTQVLEPKSGQVFELQP</sequence>
<evidence type="ECO:0000313" key="2">
    <source>
        <dbReference type="EMBL" id="SCU75981.1"/>
    </source>
</evidence>
<evidence type="ECO:0000259" key="1">
    <source>
        <dbReference type="Pfam" id="PF18145"/>
    </source>
</evidence>
<gene>
    <name evidence="2" type="ORF">CNECB9_2610056</name>
</gene>
<proteinExistence type="predicted"/>
<dbReference type="InterPro" id="IPR040836">
    <property type="entry name" value="SAVED"/>
</dbReference>
<dbReference type="EMBL" id="FMSH01000181">
    <property type="protein sequence ID" value="SCU75981.1"/>
    <property type="molecule type" value="Genomic_DNA"/>
</dbReference>
<name>A0A1K0IF72_CUPNE</name>
<dbReference type="NCBIfam" id="NF033611">
    <property type="entry name" value="SAVED"/>
    <property type="match status" value="1"/>
</dbReference>
<dbReference type="AlphaFoldDB" id="A0A1K0IF72"/>
<protein>
    <recommendedName>
        <fullName evidence="1">SMODS-associated and fused to various effectors domain-containing protein</fullName>
    </recommendedName>
</protein>
<reference evidence="2" key="1">
    <citation type="submission" date="2016-09" db="EMBL/GenBank/DDBJ databases">
        <authorList>
            <person name="Capua I."/>
            <person name="De Benedictis P."/>
            <person name="Joannis T."/>
            <person name="Lombin L.H."/>
            <person name="Cattoli G."/>
        </authorList>
    </citation>
    <scope>NUCLEOTIDE SEQUENCE</scope>
    <source>
        <strain evidence="2">B9</strain>
    </source>
</reference>